<keyword evidence="1" id="KW-0805">Transcription regulation</keyword>
<organism evidence="7 8">
    <name type="scientific">Gehongia tenuis</name>
    <dbReference type="NCBI Taxonomy" id="2763655"/>
    <lineage>
        <taxon>Bacteria</taxon>
        <taxon>Bacillati</taxon>
        <taxon>Bacillota</taxon>
        <taxon>Clostridia</taxon>
        <taxon>Christensenellales</taxon>
        <taxon>Christensenellaceae</taxon>
        <taxon>Gehongia</taxon>
    </lineage>
</organism>
<dbReference type="PANTHER" id="PTHR47506">
    <property type="entry name" value="TRANSCRIPTIONAL REGULATORY PROTEIN"/>
    <property type="match status" value="1"/>
</dbReference>
<accession>A0A926HP49</accession>
<keyword evidence="5" id="KW-1133">Transmembrane helix</keyword>
<dbReference type="PANTHER" id="PTHR47506:SF1">
    <property type="entry name" value="HTH-TYPE TRANSCRIPTIONAL REGULATOR YJDC"/>
    <property type="match status" value="1"/>
</dbReference>
<evidence type="ECO:0000256" key="2">
    <source>
        <dbReference type="ARBA" id="ARBA00023125"/>
    </source>
</evidence>
<dbReference type="AlphaFoldDB" id="A0A926HP49"/>
<dbReference type="SUPFAM" id="SSF46689">
    <property type="entry name" value="Homeodomain-like"/>
    <property type="match status" value="1"/>
</dbReference>
<dbReference type="InterPro" id="IPR036271">
    <property type="entry name" value="Tet_transcr_reg_TetR-rel_C_sf"/>
</dbReference>
<sequence length="212" mass="24372">MASVDQREENMPRVIEAAIWCFENIGIEKTTRVLIAKQAGVTVRSLQRYFGTLENLIVEAIGVYMQRYSDSLQSELNQLVESNANGYEQLIAFLRNHLNYYRPDMPASLVVHEMELYFLKHDIPLTLLYQKIFNSKTQRSVIGELFKKGLDDGSIKKRSDIEVIYAYLVTTFPGMIIRISMMGAAYKHVPTTVTTEMIFDKYIEILDSLIKA</sequence>
<evidence type="ECO:0000256" key="3">
    <source>
        <dbReference type="ARBA" id="ARBA00023163"/>
    </source>
</evidence>
<evidence type="ECO:0000256" key="5">
    <source>
        <dbReference type="SAM" id="Phobius"/>
    </source>
</evidence>
<dbReference type="EMBL" id="JACRSR010000001">
    <property type="protein sequence ID" value="MBC8530315.1"/>
    <property type="molecule type" value="Genomic_DNA"/>
</dbReference>
<feature type="transmembrane region" description="Helical" evidence="5">
    <location>
        <begin position="164"/>
        <end position="186"/>
    </location>
</feature>
<evidence type="ECO:0000256" key="4">
    <source>
        <dbReference type="PROSITE-ProRule" id="PRU00335"/>
    </source>
</evidence>
<dbReference type="PROSITE" id="PS50977">
    <property type="entry name" value="HTH_TETR_2"/>
    <property type="match status" value="1"/>
</dbReference>
<reference evidence="7" key="1">
    <citation type="submission" date="2020-08" db="EMBL/GenBank/DDBJ databases">
        <title>Genome public.</title>
        <authorList>
            <person name="Liu C."/>
            <person name="Sun Q."/>
        </authorList>
    </citation>
    <scope>NUCLEOTIDE SEQUENCE</scope>
    <source>
        <strain evidence="7">NSJ-53</strain>
    </source>
</reference>
<gene>
    <name evidence="7" type="ORF">H8696_00445</name>
</gene>
<keyword evidence="5" id="KW-0812">Transmembrane</keyword>
<keyword evidence="2 4" id="KW-0238">DNA-binding</keyword>
<dbReference type="GO" id="GO:0003677">
    <property type="term" value="F:DNA binding"/>
    <property type="evidence" value="ECO:0007669"/>
    <property type="project" value="UniProtKB-UniRule"/>
</dbReference>
<comment type="caution">
    <text evidence="7">The sequence shown here is derived from an EMBL/GenBank/DDBJ whole genome shotgun (WGS) entry which is preliminary data.</text>
</comment>
<evidence type="ECO:0000313" key="8">
    <source>
        <dbReference type="Proteomes" id="UP000623172"/>
    </source>
</evidence>
<dbReference type="Proteomes" id="UP000623172">
    <property type="component" value="Unassembled WGS sequence"/>
</dbReference>
<keyword evidence="5" id="KW-0472">Membrane</keyword>
<evidence type="ECO:0000313" key="7">
    <source>
        <dbReference type="EMBL" id="MBC8530315.1"/>
    </source>
</evidence>
<protein>
    <submittedName>
        <fullName evidence="7">TetR/AcrR family transcriptional regulator</fullName>
    </submittedName>
</protein>
<feature type="domain" description="HTH tetR-type" evidence="6">
    <location>
        <begin position="8"/>
        <end position="68"/>
    </location>
</feature>
<dbReference type="InterPro" id="IPR001647">
    <property type="entry name" value="HTH_TetR"/>
</dbReference>
<evidence type="ECO:0000259" key="6">
    <source>
        <dbReference type="PROSITE" id="PS50977"/>
    </source>
</evidence>
<dbReference type="SUPFAM" id="SSF48498">
    <property type="entry name" value="Tetracyclin repressor-like, C-terminal domain"/>
    <property type="match status" value="1"/>
</dbReference>
<dbReference type="Gene3D" id="1.10.357.10">
    <property type="entry name" value="Tetracycline Repressor, domain 2"/>
    <property type="match status" value="1"/>
</dbReference>
<keyword evidence="3" id="KW-0804">Transcription</keyword>
<dbReference type="Pfam" id="PF00440">
    <property type="entry name" value="TetR_N"/>
    <property type="match status" value="1"/>
</dbReference>
<name>A0A926HP49_9FIRM</name>
<feature type="DNA-binding region" description="H-T-H motif" evidence="4">
    <location>
        <begin position="31"/>
        <end position="50"/>
    </location>
</feature>
<evidence type="ECO:0000256" key="1">
    <source>
        <dbReference type="ARBA" id="ARBA00023015"/>
    </source>
</evidence>
<dbReference type="InterPro" id="IPR009057">
    <property type="entry name" value="Homeodomain-like_sf"/>
</dbReference>
<keyword evidence="8" id="KW-1185">Reference proteome</keyword>
<proteinExistence type="predicted"/>